<name>A0ACC1J2U8_9FUNG</name>
<dbReference type="Proteomes" id="UP001150603">
    <property type="component" value="Unassembled WGS sequence"/>
</dbReference>
<keyword evidence="2" id="KW-1185">Reference proteome</keyword>
<dbReference type="EMBL" id="JANBPW010004192">
    <property type="protein sequence ID" value="KAJ1935588.1"/>
    <property type="molecule type" value="Genomic_DNA"/>
</dbReference>
<reference evidence="1" key="1">
    <citation type="submission" date="2022-07" db="EMBL/GenBank/DDBJ databases">
        <title>Phylogenomic reconstructions and comparative analyses of Kickxellomycotina fungi.</title>
        <authorList>
            <person name="Reynolds N.K."/>
            <person name="Stajich J.E."/>
            <person name="Barry K."/>
            <person name="Grigoriev I.V."/>
            <person name="Crous P."/>
            <person name="Smith M.E."/>
        </authorList>
    </citation>
    <scope>NUCLEOTIDE SEQUENCE</scope>
    <source>
        <strain evidence="1">NRRL 5244</strain>
    </source>
</reference>
<accession>A0ACC1J2U8</accession>
<evidence type="ECO:0000313" key="2">
    <source>
        <dbReference type="Proteomes" id="UP001150603"/>
    </source>
</evidence>
<sequence length="171" mass="19043">MFSLARQTAFRRLATRPFSSRAVYIANLSPATTEDQLRKMMDSFGTVTGIRLGEGRDGYRYAHVYFGAGEPPVADGVVMNMHDSQPTHAETQEVEAAVYKSVGMLMGSMLDGNKLTVRKAIDRIANPELRDLQRARTEVVGSKGKDMTNDFNRGYSLGYRQGIADGRNMRR</sequence>
<evidence type="ECO:0000313" key="1">
    <source>
        <dbReference type="EMBL" id="KAJ1935588.1"/>
    </source>
</evidence>
<organism evidence="1 2">
    <name type="scientific">Linderina macrospora</name>
    <dbReference type="NCBI Taxonomy" id="4868"/>
    <lineage>
        <taxon>Eukaryota</taxon>
        <taxon>Fungi</taxon>
        <taxon>Fungi incertae sedis</taxon>
        <taxon>Zoopagomycota</taxon>
        <taxon>Kickxellomycotina</taxon>
        <taxon>Kickxellomycetes</taxon>
        <taxon>Kickxellales</taxon>
        <taxon>Kickxellaceae</taxon>
        <taxon>Linderina</taxon>
    </lineage>
</organism>
<gene>
    <name evidence="1" type="ORF">FBU59_005338</name>
</gene>
<proteinExistence type="predicted"/>
<comment type="caution">
    <text evidence="1">The sequence shown here is derived from an EMBL/GenBank/DDBJ whole genome shotgun (WGS) entry which is preliminary data.</text>
</comment>
<protein>
    <submittedName>
        <fullName evidence="1">Uncharacterized protein</fullName>
    </submittedName>
</protein>